<protein>
    <submittedName>
        <fullName evidence="2">Uncharacterized protein</fullName>
    </submittedName>
</protein>
<accession>A0AAV8ZTQ3</accession>
<dbReference type="EMBL" id="JANEYF010000257">
    <property type="protein sequence ID" value="KAJ8971074.1"/>
    <property type="molecule type" value="Genomic_DNA"/>
</dbReference>
<feature type="non-terminal residue" evidence="2">
    <location>
        <position position="1"/>
    </location>
</feature>
<dbReference type="Proteomes" id="UP001162156">
    <property type="component" value="Unassembled WGS sequence"/>
</dbReference>
<evidence type="ECO:0000313" key="3">
    <source>
        <dbReference type="Proteomes" id="UP001162156"/>
    </source>
</evidence>
<gene>
    <name evidence="2" type="ORF">NQ314_000907</name>
</gene>
<feature type="compositionally biased region" description="Acidic residues" evidence="1">
    <location>
        <begin position="186"/>
        <end position="199"/>
    </location>
</feature>
<feature type="non-terminal residue" evidence="2">
    <location>
        <position position="199"/>
    </location>
</feature>
<keyword evidence="3" id="KW-1185">Reference proteome</keyword>
<dbReference type="AlphaFoldDB" id="A0AAV8ZTQ3"/>
<proteinExistence type="predicted"/>
<comment type="caution">
    <text evidence="2">The sequence shown here is derived from an EMBL/GenBank/DDBJ whole genome shotgun (WGS) entry which is preliminary data.</text>
</comment>
<reference evidence="2" key="1">
    <citation type="journal article" date="2023" name="Insect Mol. Biol.">
        <title>Genome sequencing provides insights into the evolution of gene families encoding plant cell wall-degrading enzymes in longhorned beetles.</title>
        <authorList>
            <person name="Shin N.R."/>
            <person name="Okamura Y."/>
            <person name="Kirsch R."/>
            <person name="Pauchet Y."/>
        </authorList>
    </citation>
    <scope>NUCLEOTIDE SEQUENCE</scope>
    <source>
        <strain evidence="2">RBIC_L_NR</strain>
    </source>
</reference>
<evidence type="ECO:0000313" key="2">
    <source>
        <dbReference type="EMBL" id="KAJ8971074.1"/>
    </source>
</evidence>
<evidence type="ECO:0000256" key="1">
    <source>
        <dbReference type="SAM" id="MobiDB-lite"/>
    </source>
</evidence>
<sequence length="199" mass="22740">VFICLNFFGHGGYQTTVGQDLNLAVSQPVVSRIIRNISNIITVDFLPRYVKFPTTNEELGQVKEKFLETLNFPNVRTQIAITSPNIDDPVYHAVAYLNRKGYHSINVQAVQLMTLLSTIHHHLKRKYQDGHRETWLLGYSGYPLQPWLMTPINDAVPNTPEALYTQRHIHARNVEERGNGLCPENIGDDEEENEEVAMQ</sequence>
<name>A0AAV8ZTQ3_9CUCU</name>
<feature type="region of interest" description="Disordered" evidence="1">
    <location>
        <begin position="175"/>
        <end position="199"/>
    </location>
</feature>
<organism evidence="2 3">
    <name type="scientific">Rhamnusium bicolor</name>
    <dbReference type="NCBI Taxonomy" id="1586634"/>
    <lineage>
        <taxon>Eukaryota</taxon>
        <taxon>Metazoa</taxon>
        <taxon>Ecdysozoa</taxon>
        <taxon>Arthropoda</taxon>
        <taxon>Hexapoda</taxon>
        <taxon>Insecta</taxon>
        <taxon>Pterygota</taxon>
        <taxon>Neoptera</taxon>
        <taxon>Endopterygota</taxon>
        <taxon>Coleoptera</taxon>
        <taxon>Polyphaga</taxon>
        <taxon>Cucujiformia</taxon>
        <taxon>Chrysomeloidea</taxon>
        <taxon>Cerambycidae</taxon>
        <taxon>Lepturinae</taxon>
        <taxon>Rhagiini</taxon>
        <taxon>Rhamnusium</taxon>
    </lineage>
</organism>